<proteinExistence type="predicted"/>
<sequence>MTLAPVSPLDPSWPASLASFSGSTGERGRTYSSCEWSNRPRTRTLRRQHGSPSSKNVYENLSYFGKCGNTKSVRRYLPSAEAKGGDGDEQQEPFEERVLYLFRSGCCGTRLSPKGVTFRAFGEGQSGQDESPLDGSDVRLQ</sequence>
<dbReference type="EMBL" id="SRLO01000194">
    <property type="protein sequence ID" value="TNN68136.1"/>
    <property type="molecule type" value="Genomic_DNA"/>
</dbReference>
<feature type="region of interest" description="Disordered" evidence="1">
    <location>
        <begin position="119"/>
        <end position="141"/>
    </location>
</feature>
<evidence type="ECO:0000313" key="3">
    <source>
        <dbReference type="Proteomes" id="UP000314294"/>
    </source>
</evidence>
<gene>
    <name evidence="2" type="ORF">EYF80_021619</name>
</gene>
<evidence type="ECO:0000256" key="1">
    <source>
        <dbReference type="SAM" id="MobiDB-lite"/>
    </source>
</evidence>
<evidence type="ECO:0000313" key="2">
    <source>
        <dbReference type="EMBL" id="TNN68136.1"/>
    </source>
</evidence>
<feature type="region of interest" description="Disordered" evidence="1">
    <location>
        <begin position="1"/>
        <end position="55"/>
    </location>
</feature>
<organism evidence="2 3">
    <name type="scientific">Liparis tanakae</name>
    <name type="common">Tanaka's snailfish</name>
    <dbReference type="NCBI Taxonomy" id="230148"/>
    <lineage>
        <taxon>Eukaryota</taxon>
        <taxon>Metazoa</taxon>
        <taxon>Chordata</taxon>
        <taxon>Craniata</taxon>
        <taxon>Vertebrata</taxon>
        <taxon>Euteleostomi</taxon>
        <taxon>Actinopterygii</taxon>
        <taxon>Neopterygii</taxon>
        <taxon>Teleostei</taxon>
        <taxon>Neoteleostei</taxon>
        <taxon>Acanthomorphata</taxon>
        <taxon>Eupercaria</taxon>
        <taxon>Perciformes</taxon>
        <taxon>Cottioidei</taxon>
        <taxon>Cottales</taxon>
        <taxon>Liparidae</taxon>
        <taxon>Liparis</taxon>
    </lineage>
</organism>
<dbReference type="Proteomes" id="UP000314294">
    <property type="component" value="Unassembled WGS sequence"/>
</dbReference>
<reference evidence="2 3" key="1">
    <citation type="submission" date="2019-03" db="EMBL/GenBank/DDBJ databases">
        <title>First draft genome of Liparis tanakae, snailfish: a comprehensive survey of snailfish specific genes.</title>
        <authorList>
            <person name="Kim W."/>
            <person name="Song I."/>
            <person name="Jeong J.-H."/>
            <person name="Kim D."/>
            <person name="Kim S."/>
            <person name="Ryu S."/>
            <person name="Song J.Y."/>
            <person name="Lee S.K."/>
        </authorList>
    </citation>
    <scope>NUCLEOTIDE SEQUENCE [LARGE SCALE GENOMIC DNA]</scope>
    <source>
        <tissue evidence="2">Muscle</tissue>
    </source>
</reference>
<protein>
    <submittedName>
        <fullName evidence="2">Uncharacterized protein</fullName>
    </submittedName>
</protein>
<keyword evidence="3" id="KW-1185">Reference proteome</keyword>
<comment type="caution">
    <text evidence="2">The sequence shown here is derived from an EMBL/GenBank/DDBJ whole genome shotgun (WGS) entry which is preliminary data.</text>
</comment>
<dbReference type="AlphaFoldDB" id="A0A4Z2HQL6"/>
<accession>A0A4Z2HQL6</accession>
<feature type="compositionally biased region" description="Basic residues" evidence="1">
    <location>
        <begin position="40"/>
        <end position="49"/>
    </location>
</feature>
<name>A0A4Z2HQL6_9TELE</name>
<feature type="compositionally biased region" description="Polar residues" evidence="1">
    <location>
        <begin position="18"/>
        <end position="36"/>
    </location>
</feature>